<reference key="2">
    <citation type="submission" date="2011-10" db="EMBL/GenBank/DDBJ databases">
        <title>The genome and transcriptome sequence of Clonorchis sinensis provide insights into the carcinogenic liver fluke.</title>
        <authorList>
            <person name="Wang X."/>
            <person name="Huang Y."/>
            <person name="Chen W."/>
            <person name="Liu H."/>
            <person name="Guo L."/>
            <person name="Chen Y."/>
            <person name="Luo F."/>
            <person name="Zhou W."/>
            <person name="Sun J."/>
            <person name="Mao Q."/>
            <person name="Liang P."/>
            <person name="Zhou C."/>
            <person name="Tian Y."/>
            <person name="Men J."/>
            <person name="Lv X."/>
            <person name="Huang L."/>
            <person name="Zhou J."/>
            <person name="Hu Y."/>
            <person name="Li R."/>
            <person name="Zhang F."/>
            <person name="Lei H."/>
            <person name="Li X."/>
            <person name="Hu X."/>
            <person name="Liang C."/>
            <person name="Xu J."/>
            <person name="Wu Z."/>
            <person name="Yu X."/>
        </authorList>
    </citation>
    <scope>NUCLEOTIDE SEQUENCE</scope>
    <source>
        <strain>Henan</strain>
    </source>
</reference>
<feature type="compositionally biased region" description="Polar residues" evidence="1">
    <location>
        <begin position="172"/>
        <end position="186"/>
    </location>
</feature>
<dbReference type="AlphaFoldDB" id="G7YHF9"/>
<reference evidence="2" key="1">
    <citation type="journal article" date="2011" name="Genome Biol.">
        <title>The draft genome of the carcinogenic human liver fluke Clonorchis sinensis.</title>
        <authorList>
            <person name="Wang X."/>
            <person name="Chen W."/>
            <person name="Huang Y."/>
            <person name="Sun J."/>
            <person name="Men J."/>
            <person name="Liu H."/>
            <person name="Luo F."/>
            <person name="Guo L."/>
            <person name="Lv X."/>
            <person name="Deng C."/>
            <person name="Zhou C."/>
            <person name="Fan Y."/>
            <person name="Li X."/>
            <person name="Huang L."/>
            <person name="Hu Y."/>
            <person name="Liang C."/>
            <person name="Hu X."/>
            <person name="Xu J."/>
            <person name="Yu X."/>
        </authorList>
    </citation>
    <scope>NUCLEOTIDE SEQUENCE [LARGE SCALE GENOMIC DNA]</scope>
    <source>
        <strain evidence="2">Henan</strain>
    </source>
</reference>
<name>G7YHF9_CLOSI</name>
<feature type="compositionally biased region" description="Basic and acidic residues" evidence="1">
    <location>
        <begin position="84"/>
        <end position="95"/>
    </location>
</feature>
<evidence type="ECO:0000313" key="2">
    <source>
        <dbReference type="EMBL" id="GAA52392.1"/>
    </source>
</evidence>
<accession>G7YHF9</accession>
<dbReference type="Proteomes" id="UP000008909">
    <property type="component" value="Unassembled WGS sequence"/>
</dbReference>
<feature type="region of interest" description="Disordered" evidence="1">
    <location>
        <begin position="83"/>
        <end position="199"/>
    </location>
</feature>
<sequence length="199" mass="22230">MVETVLVNRYLAQLELEFTDRKVRGSTTSKGEDGVNESDNGVLLMQSGDILTSDIASNKPTIIYSNCGTNIFHYAQRTNSSAEILKESQKSDSQTRKQGTARSRINKGHKPEPREVNDRGHSSIDQSTRAGEATLTIHVVIDQSGHRITEQPMESTDRTTNRDRRATPANSMYINTHTTLRDTQPPTHHYASLRSLPTH</sequence>
<organism evidence="2 3">
    <name type="scientific">Clonorchis sinensis</name>
    <name type="common">Chinese liver fluke</name>
    <dbReference type="NCBI Taxonomy" id="79923"/>
    <lineage>
        <taxon>Eukaryota</taxon>
        <taxon>Metazoa</taxon>
        <taxon>Spiralia</taxon>
        <taxon>Lophotrochozoa</taxon>
        <taxon>Platyhelminthes</taxon>
        <taxon>Trematoda</taxon>
        <taxon>Digenea</taxon>
        <taxon>Opisthorchiida</taxon>
        <taxon>Opisthorchiata</taxon>
        <taxon>Opisthorchiidae</taxon>
        <taxon>Clonorchis</taxon>
    </lineage>
</organism>
<dbReference type="EMBL" id="DF143285">
    <property type="protein sequence ID" value="GAA52392.1"/>
    <property type="molecule type" value="Genomic_DNA"/>
</dbReference>
<protein>
    <submittedName>
        <fullName evidence="2">Uncharacterized protein</fullName>
    </submittedName>
</protein>
<proteinExistence type="predicted"/>
<gene>
    <name evidence="2" type="ORF">CLF_107979</name>
</gene>
<keyword evidence="3" id="KW-1185">Reference proteome</keyword>
<feature type="compositionally biased region" description="Basic and acidic residues" evidence="1">
    <location>
        <begin position="144"/>
        <end position="166"/>
    </location>
</feature>
<evidence type="ECO:0000256" key="1">
    <source>
        <dbReference type="SAM" id="MobiDB-lite"/>
    </source>
</evidence>
<evidence type="ECO:0000313" key="3">
    <source>
        <dbReference type="Proteomes" id="UP000008909"/>
    </source>
</evidence>
<feature type="compositionally biased region" description="Basic and acidic residues" evidence="1">
    <location>
        <begin position="109"/>
        <end position="122"/>
    </location>
</feature>